<organism evidence="4 5">
    <name type="scientific">Ophiocordyceps australis</name>
    <dbReference type="NCBI Taxonomy" id="1399860"/>
    <lineage>
        <taxon>Eukaryota</taxon>
        <taxon>Fungi</taxon>
        <taxon>Dikarya</taxon>
        <taxon>Ascomycota</taxon>
        <taxon>Pezizomycotina</taxon>
        <taxon>Sordariomycetes</taxon>
        <taxon>Hypocreomycetidae</taxon>
        <taxon>Hypocreales</taxon>
        <taxon>Ophiocordycipitaceae</taxon>
        <taxon>Ophiocordyceps</taxon>
    </lineage>
</organism>
<feature type="compositionally biased region" description="Polar residues" evidence="1">
    <location>
        <begin position="164"/>
        <end position="176"/>
    </location>
</feature>
<feature type="compositionally biased region" description="Basic and acidic residues" evidence="1">
    <location>
        <begin position="138"/>
        <end position="147"/>
    </location>
</feature>
<feature type="chain" id="PRO_5012112384" description="SCP domain-containing protein" evidence="2">
    <location>
        <begin position="16"/>
        <end position="409"/>
    </location>
</feature>
<dbReference type="Pfam" id="PF00188">
    <property type="entry name" value="CAP"/>
    <property type="match status" value="1"/>
</dbReference>
<evidence type="ECO:0000256" key="1">
    <source>
        <dbReference type="SAM" id="MobiDB-lite"/>
    </source>
</evidence>
<keyword evidence="2" id="KW-0732">Signal</keyword>
<feature type="region of interest" description="Disordered" evidence="1">
    <location>
        <begin position="16"/>
        <end position="251"/>
    </location>
</feature>
<dbReference type="SMART" id="SM00198">
    <property type="entry name" value="SCP"/>
    <property type="match status" value="1"/>
</dbReference>
<dbReference type="InterPro" id="IPR034113">
    <property type="entry name" value="SCP_GAPR1-like"/>
</dbReference>
<comment type="caution">
    <text evidence="4">The sequence shown here is derived from an EMBL/GenBank/DDBJ whole genome shotgun (WGS) entry which is preliminary data.</text>
</comment>
<sequence>MRVALLTLALPLAQAVPQHLPTRDLETRDVRNPSWDGPKPNRAWDGPSPNPADDGPSPNPAWDGPEPNPADDGPEPNPEWDGPGRGTRSNQIKPNQNPRPKPQPAANPKPQPKSGPMTYDDMMAALVEMGMDSTQRSQIEELLRSTKDSSTFELTMDTPPEAQDSANPESPPTVNIQQKPKEEKPKEEKPKANQEAPKPKQPAPPKPAPPKPKQPAPPPPPPAQPKAKNVQKPKAPTSPKPSPNKSRGPDIKDLALEKHNSYRSKHNAGPLEWDDYLADEAMAWIMQLEQCILRHPQMGEKEYGQNLASASFTWAPTEQEFLDNTANGIDGWYDEVKIHDFSSNSFIYATGHFTQLVWKGSKRLGCATRFCDGAKGETREGPAFNATVTACHYYPPGNMGGEFLQNVSP</sequence>
<accession>A0A2C5YN91</accession>
<evidence type="ECO:0000256" key="2">
    <source>
        <dbReference type="SAM" id="SignalP"/>
    </source>
</evidence>
<feature type="domain" description="SCP" evidence="3">
    <location>
        <begin position="250"/>
        <end position="401"/>
    </location>
</feature>
<dbReference type="GO" id="GO:0005576">
    <property type="term" value="C:extracellular region"/>
    <property type="evidence" value="ECO:0007669"/>
    <property type="project" value="InterPro"/>
</dbReference>
<dbReference type="InterPro" id="IPR001283">
    <property type="entry name" value="CRISP-related"/>
</dbReference>
<keyword evidence="5" id="KW-1185">Reference proteome</keyword>
<gene>
    <name evidence="4" type="ORF">CDD82_290</name>
</gene>
<dbReference type="Gene3D" id="3.40.33.10">
    <property type="entry name" value="CAP"/>
    <property type="match status" value="1"/>
</dbReference>
<dbReference type="Proteomes" id="UP000224854">
    <property type="component" value="Unassembled WGS sequence"/>
</dbReference>
<feature type="compositionally biased region" description="Pro residues" evidence="1">
    <location>
        <begin position="199"/>
        <end position="224"/>
    </location>
</feature>
<dbReference type="InterPro" id="IPR018244">
    <property type="entry name" value="Allrgn_V5/Tpx1_CS"/>
</dbReference>
<reference evidence="4 5" key="1">
    <citation type="submission" date="2017-06" db="EMBL/GenBank/DDBJ databases">
        <title>Ant-infecting Ophiocordyceps genomes reveal a high diversity of potential behavioral manipulation genes and a possible major role for enterotoxins.</title>
        <authorList>
            <person name="De Bekker C."/>
            <person name="Evans H.C."/>
            <person name="Brachmann A."/>
            <person name="Hughes D.P."/>
        </authorList>
    </citation>
    <scope>NUCLEOTIDE SEQUENCE [LARGE SCALE GENOMIC DNA]</scope>
    <source>
        <strain evidence="4 5">1348a</strain>
    </source>
</reference>
<feature type="compositionally biased region" description="Low complexity" evidence="1">
    <location>
        <begin position="225"/>
        <end position="235"/>
    </location>
</feature>
<feature type="compositionally biased region" description="Basic and acidic residues" evidence="1">
    <location>
        <begin position="21"/>
        <end position="31"/>
    </location>
</feature>
<dbReference type="CDD" id="cd05382">
    <property type="entry name" value="CAP_GAPR1-like"/>
    <property type="match status" value="1"/>
</dbReference>
<dbReference type="PRINTS" id="PR00837">
    <property type="entry name" value="V5TPXLIKE"/>
</dbReference>
<dbReference type="PROSITE" id="PS01009">
    <property type="entry name" value="CRISP_1"/>
    <property type="match status" value="1"/>
</dbReference>
<feature type="compositionally biased region" description="Pro residues" evidence="1">
    <location>
        <begin position="97"/>
        <end position="113"/>
    </location>
</feature>
<dbReference type="OrthoDB" id="337038at2759"/>
<evidence type="ECO:0000259" key="3">
    <source>
        <dbReference type="SMART" id="SM00198"/>
    </source>
</evidence>
<feature type="signal peptide" evidence="2">
    <location>
        <begin position="1"/>
        <end position="15"/>
    </location>
</feature>
<dbReference type="PANTHER" id="PTHR10334">
    <property type="entry name" value="CYSTEINE-RICH SECRETORY PROTEIN-RELATED"/>
    <property type="match status" value="1"/>
</dbReference>
<dbReference type="AlphaFoldDB" id="A0A2C5YN91"/>
<dbReference type="InterPro" id="IPR035940">
    <property type="entry name" value="CAP_sf"/>
</dbReference>
<dbReference type="InterPro" id="IPR014044">
    <property type="entry name" value="CAP_dom"/>
</dbReference>
<name>A0A2C5YN91_9HYPO</name>
<evidence type="ECO:0000313" key="4">
    <source>
        <dbReference type="EMBL" id="PHH68772.1"/>
    </source>
</evidence>
<protein>
    <recommendedName>
        <fullName evidence="3">SCP domain-containing protein</fullName>
    </recommendedName>
</protein>
<proteinExistence type="predicted"/>
<dbReference type="SUPFAM" id="SSF55797">
    <property type="entry name" value="PR-1-like"/>
    <property type="match status" value="1"/>
</dbReference>
<evidence type="ECO:0000313" key="5">
    <source>
        <dbReference type="Proteomes" id="UP000224854"/>
    </source>
</evidence>
<feature type="compositionally biased region" description="Basic and acidic residues" evidence="1">
    <location>
        <begin position="179"/>
        <end position="192"/>
    </location>
</feature>
<dbReference type="EMBL" id="NJEU01001061">
    <property type="protein sequence ID" value="PHH68772.1"/>
    <property type="molecule type" value="Genomic_DNA"/>
</dbReference>